<gene>
    <name evidence="1" type="ORF">FB45DRAFT_448385</name>
</gene>
<keyword evidence="2" id="KW-1185">Reference proteome</keyword>
<organism evidence="1 2">
    <name type="scientific">Roridomyces roridus</name>
    <dbReference type="NCBI Taxonomy" id="1738132"/>
    <lineage>
        <taxon>Eukaryota</taxon>
        <taxon>Fungi</taxon>
        <taxon>Dikarya</taxon>
        <taxon>Basidiomycota</taxon>
        <taxon>Agaricomycotina</taxon>
        <taxon>Agaricomycetes</taxon>
        <taxon>Agaricomycetidae</taxon>
        <taxon>Agaricales</taxon>
        <taxon>Marasmiineae</taxon>
        <taxon>Mycenaceae</taxon>
        <taxon>Roridomyces</taxon>
    </lineage>
</organism>
<accession>A0AAD7FT34</accession>
<dbReference type="EMBL" id="JARKIF010000006">
    <property type="protein sequence ID" value="KAJ7636629.1"/>
    <property type="molecule type" value="Genomic_DNA"/>
</dbReference>
<dbReference type="Proteomes" id="UP001221142">
    <property type="component" value="Unassembled WGS sequence"/>
</dbReference>
<evidence type="ECO:0000313" key="2">
    <source>
        <dbReference type="Proteomes" id="UP001221142"/>
    </source>
</evidence>
<protein>
    <submittedName>
        <fullName evidence="1">Uncharacterized protein</fullName>
    </submittedName>
</protein>
<reference evidence="1" key="1">
    <citation type="submission" date="2023-03" db="EMBL/GenBank/DDBJ databases">
        <title>Massive genome expansion in bonnet fungi (Mycena s.s.) driven by repeated elements and novel gene families across ecological guilds.</title>
        <authorList>
            <consortium name="Lawrence Berkeley National Laboratory"/>
            <person name="Harder C.B."/>
            <person name="Miyauchi S."/>
            <person name="Viragh M."/>
            <person name="Kuo A."/>
            <person name="Thoen E."/>
            <person name="Andreopoulos B."/>
            <person name="Lu D."/>
            <person name="Skrede I."/>
            <person name="Drula E."/>
            <person name="Henrissat B."/>
            <person name="Morin E."/>
            <person name="Kohler A."/>
            <person name="Barry K."/>
            <person name="LaButti K."/>
            <person name="Morin E."/>
            <person name="Salamov A."/>
            <person name="Lipzen A."/>
            <person name="Mereny Z."/>
            <person name="Hegedus B."/>
            <person name="Baldrian P."/>
            <person name="Stursova M."/>
            <person name="Weitz H."/>
            <person name="Taylor A."/>
            <person name="Grigoriev I.V."/>
            <person name="Nagy L.G."/>
            <person name="Martin F."/>
            <person name="Kauserud H."/>
        </authorList>
    </citation>
    <scope>NUCLEOTIDE SEQUENCE</scope>
    <source>
        <strain evidence="1">9284</strain>
    </source>
</reference>
<name>A0AAD7FT34_9AGAR</name>
<dbReference type="AlphaFoldDB" id="A0AAD7FT34"/>
<proteinExistence type="predicted"/>
<sequence length="280" mass="32248">MSSPRLPMDIERETFEWTAIAHPSSIPTLLLVARRVRIWVEPYLYRAIKVAPWPPYSIMERDVLNGTGKPASFYRDAVRHLYIQDKPRADVLKICTRTRSITSFGRAPELMPVLPQMDLRRLSLSLRELFNGPPYLHPLFQTITHLDLHDIIGEDDEQDPVVRLLPALPALTHLCLCDQVPPVRKILADCSHLQILVNPWLISDAALGRTLAANPPIQDPRFMVTVYNDVNDEWEADVKGHSIWEAAEEFVERKRRGEIPKSCYWMNYWLPDDGCMAEFS</sequence>
<comment type="caution">
    <text evidence="1">The sequence shown here is derived from an EMBL/GenBank/DDBJ whole genome shotgun (WGS) entry which is preliminary data.</text>
</comment>
<evidence type="ECO:0000313" key="1">
    <source>
        <dbReference type="EMBL" id="KAJ7636629.1"/>
    </source>
</evidence>